<dbReference type="Proteomes" id="UP000646244">
    <property type="component" value="Unassembled WGS sequence"/>
</dbReference>
<dbReference type="AlphaFoldDB" id="A0A918TVJ1"/>
<feature type="signal peptide" evidence="2">
    <location>
        <begin position="1"/>
        <end position="19"/>
    </location>
</feature>
<evidence type="ECO:0000256" key="1">
    <source>
        <dbReference type="SAM" id="MobiDB-lite"/>
    </source>
</evidence>
<feature type="compositionally biased region" description="Acidic residues" evidence="1">
    <location>
        <begin position="269"/>
        <end position="281"/>
    </location>
</feature>
<sequence length="281" mass="28113">MRAKVAVVVSAALVLGLAAGCGIGRSGGAGGAGGAGEAGGAAEDKDEHEVVRVLGHAQLRHAELGPREVPGFVVERASASTAGHGLPSTDSRACRPLVVALGSQPQPAPVASVVNTFAKATREQGFQGLLGTIRVSTYAGDGARSTLRALRSAAEDCAGGFAMETGEGQPQRFEAVRALPAPRLGDEAMAYRLVNAAERAPSLVTVVRTGATLAMFFATHLSDPGAVEIPQALLAAQVAKVEALQRAERPPTAPPPHAGPGAGPGEGGEAGDGENDGDGAE</sequence>
<reference evidence="3" key="2">
    <citation type="submission" date="2020-09" db="EMBL/GenBank/DDBJ databases">
        <authorList>
            <person name="Sun Q."/>
            <person name="Ohkuma M."/>
        </authorList>
    </citation>
    <scope>NUCLEOTIDE SEQUENCE</scope>
    <source>
        <strain evidence="3">JCM 4633</strain>
    </source>
</reference>
<proteinExistence type="predicted"/>
<feature type="region of interest" description="Disordered" evidence="1">
    <location>
        <begin position="242"/>
        <end position="281"/>
    </location>
</feature>
<evidence type="ECO:0000313" key="3">
    <source>
        <dbReference type="EMBL" id="GHC62037.1"/>
    </source>
</evidence>
<evidence type="ECO:0000313" key="4">
    <source>
        <dbReference type="Proteomes" id="UP000646244"/>
    </source>
</evidence>
<protein>
    <recommendedName>
        <fullName evidence="5">Sensor domain-containing protein</fullName>
    </recommendedName>
</protein>
<name>A0A918TVJ1_STRCJ</name>
<comment type="caution">
    <text evidence="3">The sequence shown here is derived from an EMBL/GenBank/DDBJ whole genome shotgun (WGS) entry which is preliminary data.</text>
</comment>
<gene>
    <name evidence="3" type="ORF">GCM10010507_43970</name>
</gene>
<keyword evidence="2" id="KW-0732">Signal</keyword>
<feature type="chain" id="PRO_5038942030" description="Sensor domain-containing protein" evidence="2">
    <location>
        <begin position="20"/>
        <end position="281"/>
    </location>
</feature>
<evidence type="ECO:0000256" key="2">
    <source>
        <dbReference type="SAM" id="SignalP"/>
    </source>
</evidence>
<reference evidence="3" key="1">
    <citation type="journal article" date="2014" name="Int. J. Syst. Evol. Microbiol.">
        <title>Complete genome sequence of Corynebacterium casei LMG S-19264T (=DSM 44701T), isolated from a smear-ripened cheese.</title>
        <authorList>
            <consortium name="US DOE Joint Genome Institute (JGI-PGF)"/>
            <person name="Walter F."/>
            <person name="Albersmeier A."/>
            <person name="Kalinowski J."/>
            <person name="Ruckert C."/>
        </authorList>
    </citation>
    <scope>NUCLEOTIDE SEQUENCE</scope>
    <source>
        <strain evidence="3">JCM 4633</strain>
    </source>
</reference>
<dbReference type="EMBL" id="BMVB01000016">
    <property type="protein sequence ID" value="GHC62037.1"/>
    <property type="molecule type" value="Genomic_DNA"/>
</dbReference>
<dbReference type="PROSITE" id="PS51257">
    <property type="entry name" value="PROKAR_LIPOPROTEIN"/>
    <property type="match status" value="1"/>
</dbReference>
<evidence type="ECO:0008006" key="5">
    <source>
        <dbReference type="Google" id="ProtNLM"/>
    </source>
</evidence>
<accession>A0A918TVJ1</accession>
<organism evidence="3 4">
    <name type="scientific">Streptomyces cinnamoneus</name>
    <name type="common">Streptoverticillium cinnamoneum</name>
    <dbReference type="NCBI Taxonomy" id="53446"/>
    <lineage>
        <taxon>Bacteria</taxon>
        <taxon>Bacillati</taxon>
        <taxon>Actinomycetota</taxon>
        <taxon>Actinomycetes</taxon>
        <taxon>Kitasatosporales</taxon>
        <taxon>Streptomycetaceae</taxon>
        <taxon>Streptomyces</taxon>
        <taxon>Streptomyces cinnamoneus group</taxon>
    </lineage>
</organism>
<dbReference type="RefSeq" id="WP_190111579.1">
    <property type="nucleotide sequence ID" value="NZ_BMVB01000016.1"/>
</dbReference>